<dbReference type="InParanoid" id="A0A0D0DYI9"/>
<gene>
    <name evidence="1" type="ORF">PAXRUDRAFT_392552</name>
</gene>
<protein>
    <submittedName>
        <fullName evidence="1">Uncharacterized protein</fullName>
    </submittedName>
</protein>
<dbReference type="EMBL" id="KN825050">
    <property type="protein sequence ID" value="KIK95301.1"/>
    <property type="molecule type" value="Genomic_DNA"/>
</dbReference>
<sequence length="116" mass="12767">MPAVEEAIKTLRIAVHKKGVDRHVKDAFSDVTSCLVLLNSSAPSLQAIKKLHSVLRRPLLPLYEACLQPTLQLSSVVLSKILEKLCDAHNRDDAALRAGWDATADVILSGVLVRFW</sequence>
<dbReference type="HOGENOM" id="CLU_2097598_0_0_1"/>
<reference evidence="2" key="2">
    <citation type="submission" date="2015-01" db="EMBL/GenBank/DDBJ databases">
        <title>Evolutionary Origins and Diversification of the Mycorrhizal Mutualists.</title>
        <authorList>
            <consortium name="DOE Joint Genome Institute"/>
            <consortium name="Mycorrhizal Genomics Consortium"/>
            <person name="Kohler A."/>
            <person name="Kuo A."/>
            <person name="Nagy L.G."/>
            <person name="Floudas D."/>
            <person name="Copeland A."/>
            <person name="Barry K.W."/>
            <person name="Cichocki N."/>
            <person name="Veneault-Fourrey C."/>
            <person name="LaButti K."/>
            <person name="Lindquist E.A."/>
            <person name="Lipzen A."/>
            <person name="Lundell T."/>
            <person name="Morin E."/>
            <person name="Murat C."/>
            <person name="Riley R."/>
            <person name="Ohm R."/>
            <person name="Sun H."/>
            <person name="Tunlid A."/>
            <person name="Henrissat B."/>
            <person name="Grigoriev I.V."/>
            <person name="Hibbett D.S."/>
            <person name="Martin F."/>
        </authorList>
    </citation>
    <scope>NUCLEOTIDE SEQUENCE [LARGE SCALE GENOMIC DNA]</scope>
    <source>
        <strain evidence="2">Ve08.2h10</strain>
    </source>
</reference>
<proteinExistence type="predicted"/>
<dbReference type="OrthoDB" id="3270368at2759"/>
<dbReference type="Proteomes" id="UP000054538">
    <property type="component" value="Unassembled WGS sequence"/>
</dbReference>
<name>A0A0D0DYI9_9AGAM</name>
<accession>A0A0D0DYI9</accession>
<evidence type="ECO:0000313" key="1">
    <source>
        <dbReference type="EMBL" id="KIK95301.1"/>
    </source>
</evidence>
<evidence type="ECO:0000313" key="2">
    <source>
        <dbReference type="Proteomes" id="UP000054538"/>
    </source>
</evidence>
<organism evidence="1 2">
    <name type="scientific">Paxillus rubicundulus Ve08.2h10</name>
    <dbReference type="NCBI Taxonomy" id="930991"/>
    <lineage>
        <taxon>Eukaryota</taxon>
        <taxon>Fungi</taxon>
        <taxon>Dikarya</taxon>
        <taxon>Basidiomycota</taxon>
        <taxon>Agaricomycotina</taxon>
        <taxon>Agaricomycetes</taxon>
        <taxon>Agaricomycetidae</taxon>
        <taxon>Boletales</taxon>
        <taxon>Paxilineae</taxon>
        <taxon>Paxillaceae</taxon>
        <taxon>Paxillus</taxon>
    </lineage>
</organism>
<dbReference type="STRING" id="930991.A0A0D0DYI9"/>
<reference evidence="1 2" key="1">
    <citation type="submission" date="2014-04" db="EMBL/GenBank/DDBJ databases">
        <authorList>
            <consortium name="DOE Joint Genome Institute"/>
            <person name="Kuo A."/>
            <person name="Kohler A."/>
            <person name="Jargeat P."/>
            <person name="Nagy L.G."/>
            <person name="Floudas D."/>
            <person name="Copeland A."/>
            <person name="Barry K.W."/>
            <person name="Cichocki N."/>
            <person name="Veneault-Fourrey C."/>
            <person name="LaButti K."/>
            <person name="Lindquist E.A."/>
            <person name="Lipzen A."/>
            <person name="Lundell T."/>
            <person name="Morin E."/>
            <person name="Murat C."/>
            <person name="Sun H."/>
            <person name="Tunlid A."/>
            <person name="Henrissat B."/>
            <person name="Grigoriev I.V."/>
            <person name="Hibbett D.S."/>
            <person name="Martin F."/>
            <person name="Nordberg H.P."/>
            <person name="Cantor M.N."/>
            <person name="Hua S.X."/>
        </authorList>
    </citation>
    <scope>NUCLEOTIDE SEQUENCE [LARGE SCALE GENOMIC DNA]</scope>
    <source>
        <strain evidence="1 2">Ve08.2h10</strain>
    </source>
</reference>
<dbReference type="AlphaFoldDB" id="A0A0D0DYI9"/>
<keyword evidence="2" id="KW-1185">Reference proteome</keyword>